<feature type="domain" description="Ubiquitin-protein ligase E3A N-terminal zinc-binding" evidence="1">
    <location>
        <begin position="577"/>
        <end position="608"/>
    </location>
</feature>
<accession>Q75B90</accession>
<dbReference type="InterPro" id="IPR042556">
    <property type="entry name" value="AZUL_sf"/>
</dbReference>
<dbReference type="GO" id="GO:0034098">
    <property type="term" value="C:VCP-NPL4-UFD1 AAA ATPase complex"/>
    <property type="evidence" value="ECO:0000318"/>
    <property type="project" value="GO_Central"/>
</dbReference>
<dbReference type="GO" id="GO:0036503">
    <property type="term" value="P:ERAD pathway"/>
    <property type="evidence" value="ECO:0000318"/>
    <property type="project" value="GO_Central"/>
</dbReference>
<dbReference type="PANTHER" id="PTHR12555">
    <property type="entry name" value="UBIQUITIN FUSION DEGRADATON PROTEIN 1"/>
    <property type="match status" value="1"/>
</dbReference>
<dbReference type="Gene3D" id="6.10.130.10">
    <property type="entry name" value="Ubiquitin-protein ligase E3A, N-terminal zinc-binding domain (AZUL)"/>
    <property type="match status" value="1"/>
</dbReference>
<dbReference type="Pfam" id="PF16558">
    <property type="entry name" value="AZUL"/>
    <property type="match status" value="1"/>
</dbReference>
<name>Q75B90_EREGS</name>
<evidence type="ECO:0000313" key="3">
    <source>
        <dbReference type="Proteomes" id="UP000000591"/>
    </source>
</evidence>
<dbReference type="GO" id="GO:0006511">
    <property type="term" value="P:ubiquitin-dependent protein catabolic process"/>
    <property type="evidence" value="ECO:0007669"/>
    <property type="project" value="InterPro"/>
</dbReference>
<dbReference type="eggNOG" id="KOG1816">
    <property type="taxonomic scope" value="Eukaryota"/>
</dbReference>
<evidence type="ECO:0000313" key="2">
    <source>
        <dbReference type="EMBL" id="AAS51600.1"/>
    </source>
</evidence>
<protein>
    <submittedName>
        <fullName evidence="2">ADL320Cp</fullName>
    </submittedName>
</protein>
<proteinExistence type="predicted"/>
<dbReference type="InterPro" id="IPR032353">
    <property type="entry name" value="AZUL"/>
</dbReference>
<dbReference type="Proteomes" id="UP000000591">
    <property type="component" value="Chromosome IV"/>
</dbReference>
<dbReference type="RefSeq" id="NP_983776.1">
    <property type="nucleotide sequence ID" value="NM_209129.1"/>
</dbReference>
<dbReference type="HOGENOM" id="CLU_012913_0_0_1"/>
<keyword evidence="3" id="KW-1185">Reference proteome</keyword>
<dbReference type="EMBL" id="AE016817">
    <property type="protein sequence ID" value="AAS51600.1"/>
    <property type="molecule type" value="Genomic_DNA"/>
</dbReference>
<reference evidence="3" key="2">
    <citation type="journal article" date="2013" name="G3 (Bethesda)">
        <title>Genomes of Ashbya fungi isolated from insects reveal four mating-type loci, numerous translocations, lack of transposons, and distinct gene duplications.</title>
        <authorList>
            <person name="Dietrich F.S."/>
            <person name="Voegeli S."/>
            <person name="Kuo S."/>
            <person name="Philippsen P."/>
        </authorList>
    </citation>
    <scope>GENOME REANNOTATION</scope>
    <source>
        <strain evidence="3">ATCC 10895 / CBS 109.51 / FGSC 9923 / NRRL Y-1056</strain>
    </source>
</reference>
<organism evidence="2 3">
    <name type="scientific">Eremothecium gossypii (strain ATCC 10895 / CBS 109.51 / FGSC 9923 / NRRL Y-1056)</name>
    <name type="common">Yeast</name>
    <name type="synonym">Ashbya gossypii</name>
    <dbReference type="NCBI Taxonomy" id="284811"/>
    <lineage>
        <taxon>Eukaryota</taxon>
        <taxon>Fungi</taxon>
        <taxon>Dikarya</taxon>
        <taxon>Ascomycota</taxon>
        <taxon>Saccharomycotina</taxon>
        <taxon>Saccharomycetes</taxon>
        <taxon>Saccharomycetales</taxon>
        <taxon>Saccharomycetaceae</taxon>
        <taxon>Eremothecium</taxon>
    </lineage>
</organism>
<sequence length="682" mass="76018">MFKKISIDVDIHPLSDKVVLPHEVLANWAGLSTGDVFEQSKPLTLLLTARRQGATGAIGTCVVGIREFSLDDKEAILLPWLVAQRLELGNDLSEVTIEYRVFSELPNGTSMQLEPLGVVFWSRLLAEPGHGMDDSVDAPLPAWLQSDDEHVRAFLEARWNNTLTSVMAGDCLLVSTAENGAAAEELYKFKVLRLEPAEVVCVVNTDLRLDVVRSVRAPTAAGSEVEHVREVVGQSGRTATVQLGDVVHVLPGTNEMYQIDTRGERAVVEILCNDEDESFHIVGGTSDLVTEEFYEITSVASAAKESHNGKNRGNCIPIDSSIRFLRSCFSSAPKGSTFSFTVRPAAEPSVACITSADEVCCEYCGNCILKDTYMMHELHCQRRTKICDVCGKKYINTRVKPTAHWHCPKQDCGGVGDTEQSHITHDRYCHEEQLCEGCQHSFANAIELGRHKALDCPMSFHYCRFCQLKVLHGESTVESRYFGLSGHEYHCGVKTVDCYKCQKPVRRLELASHLALHDHERKVRGKNTLILLCGNVNCRRAVSSFSNDHNLCDTCFGPFYSTEEDLNGKRFRIRLERRYFIQMSRGCGSTYCKNSACISSGLASFPDTLSLMKYVQQLLLETDYYLCVDEATTRRKLLADTFLEVSDAYASPWVYRAVDTGAKDVASVEQWLKENALAKSEL</sequence>
<dbReference type="KEGG" id="ago:AGOS_ADL320C"/>
<dbReference type="STRING" id="284811.Q75B90"/>
<dbReference type="InParanoid" id="Q75B90"/>
<dbReference type="GO" id="GO:0031593">
    <property type="term" value="F:polyubiquitin modification-dependent protein binding"/>
    <property type="evidence" value="ECO:0000318"/>
    <property type="project" value="GO_Central"/>
</dbReference>
<reference evidence="2 3" key="1">
    <citation type="journal article" date="2004" name="Science">
        <title>The Ashbya gossypii genome as a tool for mapping the ancient Saccharomyces cerevisiae genome.</title>
        <authorList>
            <person name="Dietrich F.S."/>
            <person name="Voegeli S."/>
            <person name="Brachat S."/>
            <person name="Lerch A."/>
            <person name="Gates K."/>
            <person name="Steiner S."/>
            <person name="Mohr C."/>
            <person name="Pohlmann R."/>
            <person name="Luedi P."/>
            <person name="Choi S."/>
            <person name="Wing R.A."/>
            <person name="Flavier A."/>
            <person name="Gaffney T.D."/>
            <person name="Philippsen P."/>
        </authorList>
    </citation>
    <scope>NUCLEOTIDE SEQUENCE [LARGE SCALE GENOMIC DNA]</scope>
    <source>
        <strain evidence="3">ATCC 10895 / CBS 109.51 / FGSC 9923 / NRRL Y-1056</strain>
    </source>
</reference>
<dbReference type="Gene3D" id="3.10.330.10">
    <property type="match status" value="1"/>
</dbReference>
<dbReference type="PANTHER" id="PTHR12555:SF13">
    <property type="entry name" value="UBIQUITIN RECOGNITION FACTOR IN ER-ASSOCIATED DEGRADATION PROTEIN 1"/>
    <property type="match status" value="1"/>
</dbReference>
<dbReference type="GeneID" id="4619911"/>
<dbReference type="InterPro" id="IPR004854">
    <property type="entry name" value="Ufd1-like"/>
</dbReference>
<evidence type="ECO:0000259" key="1">
    <source>
        <dbReference type="Pfam" id="PF16558"/>
    </source>
</evidence>
<gene>
    <name evidence="2" type="ORF">AGOS_ADL320C</name>
</gene>
<dbReference type="AlphaFoldDB" id="Q75B90"/>
<dbReference type="OMA" id="THLKHHE"/>
<dbReference type="OrthoDB" id="193703at2759"/>